<evidence type="ECO:0000313" key="2">
    <source>
        <dbReference type="Proteomes" id="UP001227268"/>
    </source>
</evidence>
<accession>A0ACC2W7U4</accession>
<protein>
    <submittedName>
        <fullName evidence="1">Uncharacterized protein</fullName>
    </submittedName>
</protein>
<evidence type="ECO:0000313" key="1">
    <source>
        <dbReference type="EMBL" id="KAJ9107375.1"/>
    </source>
</evidence>
<name>A0ACC2W7U4_9TREE</name>
<proteinExistence type="predicted"/>
<organism evidence="1 2">
    <name type="scientific">Naganishia friedmannii</name>
    <dbReference type="NCBI Taxonomy" id="89922"/>
    <lineage>
        <taxon>Eukaryota</taxon>
        <taxon>Fungi</taxon>
        <taxon>Dikarya</taxon>
        <taxon>Basidiomycota</taxon>
        <taxon>Agaricomycotina</taxon>
        <taxon>Tremellomycetes</taxon>
        <taxon>Filobasidiales</taxon>
        <taxon>Filobasidiaceae</taxon>
        <taxon>Naganishia</taxon>
    </lineage>
</organism>
<dbReference type="Proteomes" id="UP001227268">
    <property type="component" value="Unassembled WGS sequence"/>
</dbReference>
<dbReference type="EMBL" id="JASBWT010000002">
    <property type="protein sequence ID" value="KAJ9107375.1"/>
    <property type="molecule type" value="Genomic_DNA"/>
</dbReference>
<gene>
    <name evidence="1" type="ORF">QFC21_000825</name>
</gene>
<sequence>MPKKSIFRQPGAQHFQLVHRSQRDPLINDPEASQRVFRPVERANDQGKKVSMVPKRHDVQHTDIISSGNKKAGAESLAQLEQAVFAGNPSATNPSLRKNEGEASLYGIYYDDSSYDYMQHLRGVGESSTSGGVLDSVMLPAPGNGSHGASRGANKGKGRARDDDLNDEERNDLFGIGKRAVLPDSVLPSGQQLTREQAYEAQAAVPRDIAGFQPDMDPHLRQVLEALEDDAFVADEEEVDFMDGLLAEGERDEEEDFDEWEFQEWGADEEPQTKSQEPAGPLADGEDVATDDQTWEDRFKAFKASGKLAEVQKQAADVARSDADDGTSEIADTVASLPEMKVIGGKKRRKGASDASGYSMSSSSMFRNKGLSTLDEMFDRKYEKEYAEEDEMEDDDFEGSEFMSESDFDDAASTSTFAKAMRSQLLARADEDEPALTREDMEEIMDEFLDEFEIVGNKMLPKVRGETPAENLDIMRKTLMGLDLEGSGPADTGTPAFDADYIRKRFLREREEGEDEEQDKMPVLSIVGDKKDRWDAETILSTYSNIENHPAKLSVANKHPKKRTQRSRAATEESSDDEDEDSEDDTETESTYQQKVTVARPKGESKEERKARKATVKAERQDRRFEKKTRQELFNGERKKQLTKHVQLVSNGKAADLTVSARDRVNTVKL</sequence>
<comment type="caution">
    <text evidence="1">The sequence shown here is derived from an EMBL/GenBank/DDBJ whole genome shotgun (WGS) entry which is preliminary data.</text>
</comment>
<reference evidence="1" key="1">
    <citation type="submission" date="2023-04" db="EMBL/GenBank/DDBJ databases">
        <title>Draft Genome sequencing of Naganishia species isolated from polar environments using Oxford Nanopore Technology.</title>
        <authorList>
            <person name="Leo P."/>
            <person name="Venkateswaran K."/>
        </authorList>
    </citation>
    <scope>NUCLEOTIDE SEQUENCE</scope>
    <source>
        <strain evidence="1">MNA-CCFEE 5423</strain>
    </source>
</reference>
<keyword evidence="2" id="KW-1185">Reference proteome</keyword>